<comment type="pathway">
    <text evidence="6">Sulfur metabolism; glutathione metabolism.</text>
</comment>
<dbReference type="EC" id="2.3.2.2" evidence="6"/>
<keyword evidence="6" id="KW-0012">Acyltransferase</keyword>
<evidence type="ECO:0000256" key="2">
    <source>
        <dbReference type="ARBA" id="ARBA00001089"/>
    </source>
</evidence>
<evidence type="ECO:0000256" key="4">
    <source>
        <dbReference type="PIRSR" id="PIRSR600101-1"/>
    </source>
</evidence>
<name>A0A285U8Z2_9STAP</name>
<dbReference type="SUPFAM" id="SSF56235">
    <property type="entry name" value="N-terminal nucleophile aminohydrolases (Ntn hydrolases)"/>
    <property type="match status" value="1"/>
</dbReference>
<evidence type="ECO:0000256" key="3">
    <source>
        <dbReference type="ARBA" id="ARBA00047417"/>
    </source>
</evidence>
<comment type="catalytic activity">
    <reaction evidence="3 6">
        <text>an N-terminal (5-L-glutamyl)-[peptide] + an alpha-amino acid = 5-L-glutamyl amino acid + an N-terminal L-alpha-aminoacyl-[peptide]</text>
        <dbReference type="Rhea" id="RHEA:23904"/>
        <dbReference type="Rhea" id="RHEA-COMP:9780"/>
        <dbReference type="Rhea" id="RHEA-COMP:9795"/>
        <dbReference type="ChEBI" id="CHEBI:77644"/>
        <dbReference type="ChEBI" id="CHEBI:78597"/>
        <dbReference type="ChEBI" id="CHEBI:78599"/>
        <dbReference type="ChEBI" id="CHEBI:78608"/>
        <dbReference type="EC" id="2.3.2.2"/>
    </reaction>
</comment>
<dbReference type="PANTHER" id="PTHR43881">
    <property type="entry name" value="GAMMA-GLUTAMYLTRANSPEPTIDASE (AFU_ORTHOLOGUE AFUA_4G13580)"/>
    <property type="match status" value="1"/>
</dbReference>
<dbReference type="InterPro" id="IPR000101">
    <property type="entry name" value="GGT_peptidase"/>
</dbReference>
<dbReference type="GO" id="GO:0006751">
    <property type="term" value="P:glutathione catabolic process"/>
    <property type="evidence" value="ECO:0007669"/>
    <property type="project" value="UniProtKB-UniRule"/>
</dbReference>
<dbReference type="NCBIfam" id="TIGR00066">
    <property type="entry name" value="g_glut_trans"/>
    <property type="match status" value="1"/>
</dbReference>
<dbReference type="GO" id="GO:0103068">
    <property type="term" value="F:leukotriene C4 gamma-glutamyl transferase activity"/>
    <property type="evidence" value="ECO:0007669"/>
    <property type="project" value="UniProtKB-EC"/>
</dbReference>
<protein>
    <recommendedName>
        <fullName evidence="6">Glutathione hydrolase proenzyme</fullName>
        <ecNumber evidence="6">2.3.2.2</ecNumber>
        <ecNumber evidence="6">3.4.19.13</ecNumber>
    </recommendedName>
    <component>
        <recommendedName>
            <fullName evidence="6">Glutathione hydrolase large chain</fullName>
        </recommendedName>
    </component>
    <component>
        <recommendedName>
            <fullName evidence="6">Glutathione hydrolase small chain</fullName>
        </recommendedName>
    </component>
</protein>
<dbReference type="UniPathway" id="UPA00204"/>
<evidence type="ECO:0000256" key="6">
    <source>
        <dbReference type="RuleBase" id="RU368036"/>
    </source>
</evidence>
<evidence type="ECO:0000313" key="8">
    <source>
        <dbReference type="Proteomes" id="UP000219412"/>
    </source>
</evidence>
<dbReference type="InterPro" id="IPR029055">
    <property type="entry name" value="Ntn_hydrolases_N"/>
</dbReference>
<comment type="catalytic activity">
    <reaction evidence="2 6">
        <text>glutathione + H2O = L-cysteinylglycine + L-glutamate</text>
        <dbReference type="Rhea" id="RHEA:28807"/>
        <dbReference type="ChEBI" id="CHEBI:15377"/>
        <dbReference type="ChEBI" id="CHEBI:29985"/>
        <dbReference type="ChEBI" id="CHEBI:57925"/>
        <dbReference type="ChEBI" id="CHEBI:61694"/>
        <dbReference type="EC" id="3.4.19.13"/>
    </reaction>
</comment>
<keyword evidence="6" id="KW-0865">Zymogen</keyword>
<dbReference type="GO" id="GO:0006750">
    <property type="term" value="P:glutathione biosynthetic process"/>
    <property type="evidence" value="ECO:0007669"/>
    <property type="project" value="UniProtKB-KW"/>
</dbReference>
<comment type="similarity">
    <text evidence="6">Belongs to the gamma-glutamyltransferase family.</text>
</comment>
<keyword evidence="6 7" id="KW-0808">Transferase</keyword>
<dbReference type="PANTHER" id="PTHR43881:SF1">
    <property type="entry name" value="GAMMA-GLUTAMYLTRANSPEPTIDASE (AFU_ORTHOLOGUE AFUA_4G13580)"/>
    <property type="match status" value="1"/>
</dbReference>
<sequence length="555" mass="61539">MMIWKGDKMLESGNREMDFLETGRSPATGKRGAVTTPHYLATQAGENIIRRGGHAVEAAIASNAVLSVVYPHMAGIGGDLFALIKDEGEDDVRAMNGSGKAAGTATIDFFKEKGYDSIPEEGPLSSGTVPGAVAAWEAMHEKYGRLDWAELFEEAIYHAEEGFPVTEKLADFILQEKDKIDQHDKTAAVFIPDGEPLKAKDILVQSELAETLKSIAKEGASAFYEGEVGEKMTASLQDAGGLLSMEDLKNHESEWQDPISTTYRDDYEVYQLKPNTQGVAALMMLNIFNQFDFNRLRDNTPQYYHLMAEAAKITFQYRDQWVTDPDKEHVPVDELLSDEQTTRMMDHFSEDKANLQEDLNRLPALKTNRDTTYFAAVDGEGNAVSMIQSVYHEFGSGFMADGGFLLQNRGSFFSLDGNHINRLEPGKKTFHTIMPAMVMKDGRPYLLMGSMGGEGQPQTQSALFTRIVDFGYNVQQAIEAPRWLYGRTWGDDSDSLKFEKRVADSNIEALESLGHEVEILPAYSQTMGHAQAIRIEDGLYEAGADPRGDGIALSW</sequence>
<dbReference type="PRINTS" id="PR01210">
    <property type="entry name" value="GGTRANSPTASE"/>
</dbReference>
<evidence type="ECO:0000313" key="7">
    <source>
        <dbReference type="EMBL" id="SOC38394.1"/>
    </source>
</evidence>
<dbReference type="Gene3D" id="1.10.246.130">
    <property type="match status" value="1"/>
</dbReference>
<dbReference type="AlphaFoldDB" id="A0A285U8Z2"/>
<comment type="subunit">
    <text evidence="6">This enzyme consists of two polypeptide chains, which are synthesized in precursor form from a single polypeptide.</text>
</comment>
<evidence type="ECO:0000256" key="5">
    <source>
        <dbReference type="PIRSR" id="PIRSR600101-2"/>
    </source>
</evidence>
<dbReference type="Gene3D" id="3.60.20.40">
    <property type="match status" value="1"/>
</dbReference>
<dbReference type="InterPro" id="IPR052896">
    <property type="entry name" value="GGT-like_enzyme"/>
</dbReference>
<keyword evidence="6" id="KW-0317">Glutathione biosynthesis</keyword>
<keyword evidence="8" id="KW-1185">Reference proteome</keyword>
<dbReference type="InterPro" id="IPR043137">
    <property type="entry name" value="GGT_ssub_C"/>
</dbReference>
<dbReference type="EC" id="3.4.19.13" evidence="6"/>
<dbReference type="EMBL" id="OBQF01000001">
    <property type="protein sequence ID" value="SOC38394.1"/>
    <property type="molecule type" value="Genomic_DNA"/>
</dbReference>
<keyword evidence="6" id="KW-0378">Hydrolase</keyword>
<comment type="PTM">
    <text evidence="6">Cleaved by autocatalysis into a large and a small subunit.</text>
</comment>
<dbReference type="GO" id="GO:0036374">
    <property type="term" value="F:glutathione hydrolase activity"/>
    <property type="evidence" value="ECO:0007669"/>
    <property type="project" value="UniProtKB-UniRule"/>
</dbReference>
<evidence type="ECO:0000256" key="1">
    <source>
        <dbReference type="ARBA" id="ARBA00001049"/>
    </source>
</evidence>
<proteinExistence type="inferred from homology"/>
<feature type="active site" description="Nucleophile" evidence="4">
    <location>
        <position position="371"/>
    </location>
</feature>
<comment type="catalytic activity">
    <reaction evidence="1 6">
        <text>an S-substituted glutathione + H2O = an S-substituted L-cysteinylglycine + L-glutamate</text>
        <dbReference type="Rhea" id="RHEA:59468"/>
        <dbReference type="ChEBI" id="CHEBI:15377"/>
        <dbReference type="ChEBI" id="CHEBI:29985"/>
        <dbReference type="ChEBI" id="CHEBI:90779"/>
        <dbReference type="ChEBI" id="CHEBI:143103"/>
        <dbReference type="EC" id="3.4.19.13"/>
    </reaction>
</comment>
<organism evidence="7 8">
    <name type="scientific">Salinicoccus kekensis</name>
    <dbReference type="NCBI Taxonomy" id="714307"/>
    <lineage>
        <taxon>Bacteria</taxon>
        <taxon>Bacillati</taxon>
        <taxon>Bacillota</taxon>
        <taxon>Bacilli</taxon>
        <taxon>Bacillales</taxon>
        <taxon>Staphylococcaceae</taxon>
        <taxon>Salinicoccus</taxon>
    </lineage>
</organism>
<dbReference type="Proteomes" id="UP000219412">
    <property type="component" value="Unassembled WGS sequence"/>
</dbReference>
<reference evidence="8" key="1">
    <citation type="submission" date="2017-08" db="EMBL/GenBank/DDBJ databases">
        <authorList>
            <person name="Varghese N."/>
            <person name="Submissions S."/>
        </authorList>
    </citation>
    <scope>NUCLEOTIDE SEQUENCE [LARGE SCALE GENOMIC DNA]</scope>
    <source>
        <strain evidence="8">DSM 23173</strain>
    </source>
</reference>
<feature type="binding site" evidence="5">
    <location>
        <position position="453"/>
    </location>
    <ligand>
        <name>L-glutamate</name>
        <dbReference type="ChEBI" id="CHEBI:29985"/>
    </ligand>
</feature>
<gene>
    <name evidence="7" type="ORF">SAMN05878391_0398</name>
</gene>
<accession>A0A285U8Z2</accession>
<dbReference type="Pfam" id="PF01019">
    <property type="entry name" value="G_glu_transpept"/>
    <property type="match status" value="1"/>
</dbReference>
<dbReference type="InterPro" id="IPR043138">
    <property type="entry name" value="GGT_lsub"/>
</dbReference>